<reference evidence="1 2" key="1">
    <citation type="submission" date="2017-11" db="EMBL/GenBank/DDBJ databases">
        <authorList>
            <person name="Han C.G."/>
        </authorList>
    </citation>
    <scope>NUCLEOTIDE SEQUENCE [LARGE SCALE GENOMIC DNA]</scope>
    <source>
        <strain evidence="1 2">HCNT1</strain>
    </source>
</reference>
<comment type="caution">
    <text evidence="1">The sequence shown here is derived from an EMBL/GenBank/DDBJ whole genome shotgun (WGS) entry which is preliminary data.</text>
</comment>
<gene>
    <name evidence="1" type="ORF">CWR43_22115</name>
</gene>
<accession>A0A2N0D5Y4</accession>
<dbReference type="EMBL" id="PIQN01000017">
    <property type="protein sequence ID" value="PKA41514.1"/>
    <property type="molecule type" value="Genomic_DNA"/>
</dbReference>
<evidence type="ECO:0000313" key="1">
    <source>
        <dbReference type="EMBL" id="PKA41514.1"/>
    </source>
</evidence>
<name>A0A2N0D5Y4_RHISU</name>
<protein>
    <submittedName>
        <fullName evidence="1">Uncharacterized protein</fullName>
    </submittedName>
</protein>
<organism evidence="1 2">
    <name type="scientific">Rhizobium sullae</name>
    <name type="common">Rhizobium hedysari</name>
    <dbReference type="NCBI Taxonomy" id="50338"/>
    <lineage>
        <taxon>Bacteria</taxon>
        <taxon>Pseudomonadati</taxon>
        <taxon>Pseudomonadota</taxon>
        <taxon>Alphaproteobacteria</taxon>
        <taxon>Hyphomicrobiales</taxon>
        <taxon>Rhizobiaceae</taxon>
        <taxon>Rhizobium/Agrobacterium group</taxon>
        <taxon>Rhizobium</taxon>
    </lineage>
</organism>
<dbReference type="Proteomes" id="UP000232164">
    <property type="component" value="Unassembled WGS sequence"/>
</dbReference>
<evidence type="ECO:0000313" key="2">
    <source>
        <dbReference type="Proteomes" id="UP000232164"/>
    </source>
</evidence>
<sequence length="91" mass="10178">MLLWIGPARTNAMFAGAAAVNSWVAELPTEDHGQEKRRYFRSLGASRVVMEATPQLYLSRRFTCLSRACNKMSQSSLLLSCIAKARNKRVS</sequence>
<dbReference type="AlphaFoldDB" id="A0A2N0D5Y4"/>
<proteinExistence type="predicted"/>
<reference evidence="1 2" key="2">
    <citation type="submission" date="2017-12" db="EMBL/GenBank/DDBJ databases">
        <title>Genome sequence of Rhizobium sullae HCNT1 isolated from Sulla coronaria nodules and featuring peculiar denitrification phenotypes.</title>
        <authorList>
            <person name="De Diego-Diaz B."/>
            <person name="Treu L."/>
            <person name="Campanaro S."/>
            <person name="Da Silva Duarte V."/>
            <person name="Basaglia M."/>
            <person name="Favaro L."/>
            <person name="Casella S."/>
            <person name="Squartini A."/>
        </authorList>
    </citation>
    <scope>NUCLEOTIDE SEQUENCE [LARGE SCALE GENOMIC DNA]</scope>
    <source>
        <strain evidence="1 2">HCNT1</strain>
    </source>
</reference>